<keyword evidence="6 8" id="KW-1133">Transmembrane helix</keyword>
<evidence type="ECO:0000256" key="7">
    <source>
        <dbReference type="ARBA" id="ARBA00023136"/>
    </source>
</evidence>
<evidence type="ECO:0000256" key="5">
    <source>
        <dbReference type="ARBA" id="ARBA00022824"/>
    </source>
</evidence>
<comment type="subcellular location">
    <subcellularLocation>
        <location evidence="1">Endoplasmic reticulum membrane</location>
        <topology evidence="1">Multi-pass membrane protein</topology>
    </subcellularLocation>
</comment>
<protein>
    <recommendedName>
        <fullName evidence="11">Glycosylphosphatidylinositol anchor biosynthesis protein 11</fullName>
    </recommendedName>
</protein>
<dbReference type="GO" id="GO:0006506">
    <property type="term" value="P:GPI anchor biosynthetic process"/>
    <property type="evidence" value="ECO:0007669"/>
    <property type="project" value="UniProtKB-UniPathway"/>
</dbReference>
<keyword evidence="10" id="KW-1185">Reference proteome</keyword>
<evidence type="ECO:0000256" key="2">
    <source>
        <dbReference type="ARBA" id="ARBA00004687"/>
    </source>
</evidence>
<feature type="transmembrane region" description="Helical" evidence="8">
    <location>
        <begin position="97"/>
        <end position="124"/>
    </location>
</feature>
<evidence type="ECO:0000256" key="4">
    <source>
        <dbReference type="ARBA" id="ARBA00022692"/>
    </source>
</evidence>
<dbReference type="AlphaFoldDB" id="A0A3N4KNP4"/>
<feature type="transmembrane region" description="Helical" evidence="8">
    <location>
        <begin position="130"/>
        <end position="150"/>
    </location>
</feature>
<gene>
    <name evidence="9" type="ORF">P167DRAFT_523456</name>
</gene>
<evidence type="ECO:0000256" key="1">
    <source>
        <dbReference type="ARBA" id="ARBA00004477"/>
    </source>
</evidence>
<keyword evidence="4 8" id="KW-0812">Transmembrane</keyword>
<dbReference type="EMBL" id="ML119130">
    <property type="protein sequence ID" value="RPB12234.1"/>
    <property type="molecule type" value="Genomic_DNA"/>
</dbReference>
<evidence type="ECO:0008006" key="11">
    <source>
        <dbReference type="Google" id="ProtNLM"/>
    </source>
</evidence>
<dbReference type="UniPathway" id="UPA00196"/>
<keyword evidence="3" id="KW-0337">GPI-anchor biosynthesis</keyword>
<organism evidence="9 10">
    <name type="scientific">Morchella conica CCBAS932</name>
    <dbReference type="NCBI Taxonomy" id="1392247"/>
    <lineage>
        <taxon>Eukaryota</taxon>
        <taxon>Fungi</taxon>
        <taxon>Dikarya</taxon>
        <taxon>Ascomycota</taxon>
        <taxon>Pezizomycotina</taxon>
        <taxon>Pezizomycetes</taxon>
        <taxon>Pezizales</taxon>
        <taxon>Morchellaceae</taxon>
        <taxon>Morchella</taxon>
    </lineage>
</organism>
<evidence type="ECO:0000256" key="6">
    <source>
        <dbReference type="ARBA" id="ARBA00022989"/>
    </source>
</evidence>
<evidence type="ECO:0000256" key="3">
    <source>
        <dbReference type="ARBA" id="ARBA00022502"/>
    </source>
</evidence>
<dbReference type="InParanoid" id="A0A3N4KNP4"/>
<keyword evidence="7 8" id="KW-0472">Membrane</keyword>
<dbReference type="STRING" id="1392247.A0A3N4KNP4"/>
<dbReference type="OrthoDB" id="17366at2759"/>
<evidence type="ECO:0000313" key="10">
    <source>
        <dbReference type="Proteomes" id="UP000277580"/>
    </source>
</evidence>
<sequence>MPSQNSKSQRGGAPAAVSFFATHLHSAVIAGVSYASFGNLVLNPTSTLLSTLPLLTVAQAVYVVLCLDGNGATKEKRPRVGKKGEQLAAATGISNKLLTAFLSLLLASTVGTVILGLCMVLFGAPVTSHLSHTTLCAAHMALLVAFPLIYTNGVDGQKWRDIVSVTLPIDEAFGGALGALVGGWLGAVPIPLDWDREWQKWPVTIVTGVYIGHLVGKSLGSVFQGKKLPF</sequence>
<comment type="pathway">
    <text evidence="2">Glycolipid biosynthesis; glycosylphosphatidylinositol-anchor biosynthesis.</text>
</comment>
<dbReference type="Pfam" id="PF06699">
    <property type="entry name" value="PIG-F"/>
    <property type="match status" value="1"/>
</dbReference>
<proteinExistence type="predicted"/>
<dbReference type="InterPro" id="IPR009580">
    <property type="entry name" value="GPI_biosynthesis_protein_Pig-F"/>
</dbReference>
<dbReference type="FunCoup" id="A0A3N4KNP4">
    <property type="interactions" value="153"/>
</dbReference>
<evidence type="ECO:0000256" key="8">
    <source>
        <dbReference type="SAM" id="Phobius"/>
    </source>
</evidence>
<feature type="transmembrane region" description="Helical" evidence="8">
    <location>
        <begin position="47"/>
        <end position="67"/>
    </location>
</feature>
<evidence type="ECO:0000313" key="9">
    <source>
        <dbReference type="EMBL" id="RPB12234.1"/>
    </source>
</evidence>
<feature type="transmembrane region" description="Helical" evidence="8">
    <location>
        <begin position="12"/>
        <end position="35"/>
    </location>
</feature>
<keyword evidence="5" id="KW-0256">Endoplasmic reticulum</keyword>
<name>A0A3N4KNP4_9PEZI</name>
<reference evidence="9 10" key="1">
    <citation type="journal article" date="2018" name="Nat. Ecol. Evol.">
        <title>Pezizomycetes genomes reveal the molecular basis of ectomycorrhizal truffle lifestyle.</title>
        <authorList>
            <person name="Murat C."/>
            <person name="Payen T."/>
            <person name="Noel B."/>
            <person name="Kuo A."/>
            <person name="Morin E."/>
            <person name="Chen J."/>
            <person name="Kohler A."/>
            <person name="Krizsan K."/>
            <person name="Balestrini R."/>
            <person name="Da Silva C."/>
            <person name="Montanini B."/>
            <person name="Hainaut M."/>
            <person name="Levati E."/>
            <person name="Barry K.W."/>
            <person name="Belfiori B."/>
            <person name="Cichocki N."/>
            <person name="Clum A."/>
            <person name="Dockter R.B."/>
            <person name="Fauchery L."/>
            <person name="Guy J."/>
            <person name="Iotti M."/>
            <person name="Le Tacon F."/>
            <person name="Lindquist E.A."/>
            <person name="Lipzen A."/>
            <person name="Malagnac F."/>
            <person name="Mello A."/>
            <person name="Molinier V."/>
            <person name="Miyauchi S."/>
            <person name="Poulain J."/>
            <person name="Riccioni C."/>
            <person name="Rubini A."/>
            <person name="Sitrit Y."/>
            <person name="Splivallo R."/>
            <person name="Traeger S."/>
            <person name="Wang M."/>
            <person name="Zifcakova L."/>
            <person name="Wipf D."/>
            <person name="Zambonelli A."/>
            <person name="Paolocci F."/>
            <person name="Nowrousian M."/>
            <person name="Ottonello S."/>
            <person name="Baldrian P."/>
            <person name="Spatafora J.W."/>
            <person name="Henrissat B."/>
            <person name="Nagy L.G."/>
            <person name="Aury J.M."/>
            <person name="Wincker P."/>
            <person name="Grigoriev I.V."/>
            <person name="Bonfante P."/>
            <person name="Martin F.M."/>
        </authorList>
    </citation>
    <scope>NUCLEOTIDE SEQUENCE [LARGE SCALE GENOMIC DNA]</scope>
    <source>
        <strain evidence="9 10">CCBAS932</strain>
    </source>
</reference>
<dbReference type="GO" id="GO:0005789">
    <property type="term" value="C:endoplasmic reticulum membrane"/>
    <property type="evidence" value="ECO:0007669"/>
    <property type="project" value="UniProtKB-SubCell"/>
</dbReference>
<accession>A0A3N4KNP4</accession>
<dbReference type="Proteomes" id="UP000277580">
    <property type="component" value="Unassembled WGS sequence"/>
</dbReference>